<reference evidence="2" key="1">
    <citation type="submission" date="2022-10" db="EMBL/GenBank/DDBJ databases">
        <title>Tapping the CABI collections for fungal endophytes: first genome assemblies for Collariella, Neodidymelliopsis, Ascochyta clinopodiicola, Didymella pomorum, Didymosphaeria variabile, Neocosmospora piperis and Neocucurbitaria cava.</title>
        <authorList>
            <person name="Hill R."/>
        </authorList>
    </citation>
    <scope>NUCLEOTIDE SEQUENCE</scope>
    <source>
        <strain evidence="2">IMI 355082</strain>
    </source>
</reference>
<dbReference type="Proteomes" id="UP001140453">
    <property type="component" value="Unassembled WGS sequence"/>
</dbReference>
<dbReference type="AlphaFoldDB" id="A0A9W8Z134"/>
<keyword evidence="3" id="KW-1185">Reference proteome</keyword>
<name>A0A9W8Z134_9PEZI</name>
<dbReference type="OrthoDB" id="5355126at2759"/>
<comment type="caution">
    <text evidence="2">The sequence shown here is derived from an EMBL/GenBank/DDBJ whole genome shotgun (WGS) entry which is preliminary data.</text>
</comment>
<evidence type="ECO:0000313" key="3">
    <source>
        <dbReference type="Proteomes" id="UP001140453"/>
    </source>
</evidence>
<dbReference type="EMBL" id="JAPEVB010000001">
    <property type="protein sequence ID" value="KAJ4395956.1"/>
    <property type="molecule type" value="Genomic_DNA"/>
</dbReference>
<organism evidence="2 3">
    <name type="scientific">Gnomoniopsis smithogilvyi</name>
    <dbReference type="NCBI Taxonomy" id="1191159"/>
    <lineage>
        <taxon>Eukaryota</taxon>
        <taxon>Fungi</taxon>
        <taxon>Dikarya</taxon>
        <taxon>Ascomycota</taxon>
        <taxon>Pezizomycotina</taxon>
        <taxon>Sordariomycetes</taxon>
        <taxon>Sordariomycetidae</taxon>
        <taxon>Diaporthales</taxon>
        <taxon>Gnomoniaceae</taxon>
        <taxon>Gnomoniopsis</taxon>
    </lineage>
</organism>
<sequence>MSRSRVPLALGLTAAGGIGYYLYGAGGNAKVAEKNFEADAHKASAKIKSELPGRGQQAQKEAEAYGQQAGAKLDSAVAKSQAELQKAEAQAKAYAKDAEAYARDTKAAALKKVDEFDKKVEQEASKAKSGVTSWFGGK</sequence>
<feature type="coiled-coil region" evidence="1">
    <location>
        <begin position="70"/>
        <end position="104"/>
    </location>
</feature>
<evidence type="ECO:0000313" key="2">
    <source>
        <dbReference type="EMBL" id="KAJ4395956.1"/>
    </source>
</evidence>
<accession>A0A9W8Z134</accession>
<gene>
    <name evidence="2" type="ORF">N0V93_000172</name>
</gene>
<keyword evidence="1" id="KW-0175">Coiled coil</keyword>
<evidence type="ECO:0000256" key="1">
    <source>
        <dbReference type="SAM" id="Coils"/>
    </source>
</evidence>
<protein>
    <recommendedName>
        <fullName evidence="4">Calcofluor white hypersensitive protein</fullName>
    </recommendedName>
</protein>
<evidence type="ECO:0008006" key="4">
    <source>
        <dbReference type="Google" id="ProtNLM"/>
    </source>
</evidence>
<proteinExistence type="predicted"/>